<protein>
    <recommendedName>
        <fullName evidence="4">DUF5668 domain-containing protein</fullName>
    </recommendedName>
</protein>
<dbReference type="EMBL" id="JAMBOL010000002">
    <property type="protein sequence ID" value="MCM3713388.1"/>
    <property type="molecule type" value="Genomic_DNA"/>
</dbReference>
<keyword evidence="1" id="KW-0812">Transmembrane</keyword>
<keyword evidence="1" id="KW-1133">Transmembrane helix</keyword>
<keyword evidence="1" id="KW-0472">Membrane</keyword>
<comment type="caution">
    <text evidence="2">The sequence shown here is derived from an EMBL/GenBank/DDBJ whole genome shotgun (WGS) entry which is preliminary data.</text>
</comment>
<proteinExistence type="predicted"/>
<dbReference type="AlphaFoldDB" id="A0A9X2DN73"/>
<accession>A0A9X2DN73</accession>
<dbReference type="RefSeq" id="WP_251222191.1">
    <property type="nucleotide sequence ID" value="NZ_JAMBOL010000002.1"/>
</dbReference>
<feature type="transmembrane region" description="Helical" evidence="1">
    <location>
        <begin position="37"/>
        <end position="57"/>
    </location>
</feature>
<keyword evidence="3" id="KW-1185">Reference proteome</keyword>
<evidence type="ECO:0000313" key="2">
    <source>
        <dbReference type="EMBL" id="MCM3713388.1"/>
    </source>
</evidence>
<evidence type="ECO:0000313" key="3">
    <source>
        <dbReference type="Proteomes" id="UP001139179"/>
    </source>
</evidence>
<reference evidence="2" key="1">
    <citation type="submission" date="2022-05" db="EMBL/GenBank/DDBJ databases">
        <title>Comparative Genomics of Spacecraft Associated Microbes.</title>
        <authorList>
            <person name="Tran M.T."/>
            <person name="Wright A."/>
            <person name="Seuylemezian A."/>
            <person name="Eisen J."/>
            <person name="Coil D."/>
        </authorList>
    </citation>
    <scope>NUCLEOTIDE SEQUENCE</scope>
    <source>
        <strain evidence="2">214.1.1</strain>
    </source>
</reference>
<evidence type="ECO:0000256" key="1">
    <source>
        <dbReference type="SAM" id="Phobius"/>
    </source>
</evidence>
<feature type="transmembrane region" description="Helical" evidence="1">
    <location>
        <begin position="69"/>
        <end position="88"/>
    </location>
</feature>
<gene>
    <name evidence="2" type="ORF">M3202_04765</name>
</gene>
<sequence length="296" mass="32647">MRVWRVGTISMGASLLLLGIILFIAQFSEISVSQIMLAWWPVIMIILGLEMLVYLFLSKQEKPLLHYDFLSIFFVALIGTAGIAFALASSTGLLDLVENELAREERTLDLPPVSHPIEPEVNRVVVQTGPYPLTVEATTGAELSLFGTYRASLGKEDTLVSRPEEYASIYQRGDTLYLIIKQLPREIAGFSQMTPQVEATVFVPGDVEVEVVGQQYPVSLKPRDAESSWIVESASTVSLYLQNENDVEVSATRVEETVGADESINRLLAEEGSVTFGEGTHQITIIEAFQLTLMMG</sequence>
<name>A0A9X2DN73_9BACI</name>
<evidence type="ECO:0008006" key="4">
    <source>
        <dbReference type="Google" id="ProtNLM"/>
    </source>
</evidence>
<organism evidence="2 3">
    <name type="scientific">Halalkalibacter oceani</name>
    <dbReference type="NCBI Taxonomy" id="1653776"/>
    <lineage>
        <taxon>Bacteria</taxon>
        <taxon>Bacillati</taxon>
        <taxon>Bacillota</taxon>
        <taxon>Bacilli</taxon>
        <taxon>Bacillales</taxon>
        <taxon>Bacillaceae</taxon>
        <taxon>Halalkalibacter</taxon>
    </lineage>
</organism>
<dbReference type="Proteomes" id="UP001139179">
    <property type="component" value="Unassembled WGS sequence"/>
</dbReference>